<sequence length="624" mass="66594">MIKGDFNMSRLRKKLSIMLSIILVILSSSGLNAYAGENEISVYGANGNATQIEKGTSMKMAVSGISQGKSVTWSVTDLDGSATSLATITQTGAQTAILTASSESYGTFKVVAEQNGASGKTGEQIIQITNENLITVDDNDALIKYESAGSGEDWETNNSSKYYQGTGMSVTPPEDNRYSSSEPAYAEFTFTGTGIQWIGESNYDCGIAEVYLDGIKVSTVDPFIAPCDVNQFINFSREGLPYGEHTIKVAAAGLKNPASTVYPGTRVLIDAFRYMPGSPTQEVNKAELRAKITEAQALSENAYTPESWAALQQVLITAVLVNEDPNASQEAVDAAASDLAAAILELVPFGPTVVLSGVDRVLPDETFSLGVSLYHVRQDVYAEFIDLKYDQNVFEYVNTEAENSDILIVDVESDDGYVSIIASTLKGVTSDRMPLLQTTFKVKSGVQNTSGKIEVMRAELGTKDGDTIAAGFTSKTISVGSSETVDKSLLSAAIDSAKALYEAAVVGDRPGQYPQAAKDALKAAIDAAELVLNDSFATQTAIDNAVNALNTAVSSFKDAVIKEEASADLNDDEKIDVVDLAIVAYYYGKTSDSPDWDRAKAADVNRDGKIDISDLAYVALRIVE</sequence>
<protein>
    <submittedName>
        <fullName evidence="1">Uncharacterized protein</fullName>
    </submittedName>
</protein>
<organism evidence="1 2">
    <name type="scientific">Anoxybacterium hadale</name>
    <dbReference type="NCBI Taxonomy" id="3408580"/>
    <lineage>
        <taxon>Bacteria</taxon>
        <taxon>Bacillati</taxon>
        <taxon>Bacillota</taxon>
        <taxon>Clostridia</taxon>
        <taxon>Peptostreptococcales</taxon>
        <taxon>Anaerovoracaceae</taxon>
        <taxon>Anoxybacterium</taxon>
    </lineage>
</organism>
<proteinExistence type="predicted"/>
<accession>A0ACD1A6C6</accession>
<evidence type="ECO:0000313" key="2">
    <source>
        <dbReference type="Proteomes" id="UP000594014"/>
    </source>
</evidence>
<evidence type="ECO:0000313" key="1">
    <source>
        <dbReference type="EMBL" id="QOX61931.1"/>
    </source>
</evidence>
<keyword evidence="2" id="KW-1185">Reference proteome</keyword>
<dbReference type="EMBL" id="CP042469">
    <property type="protein sequence ID" value="QOX61931.1"/>
    <property type="molecule type" value="Genomic_DNA"/>
</dbReference>
<dbReference type="Proteomes" id="UP000594014">
    <property type="component" value="Chromosome"/>
</dbReference>
<gene>
    <name evidence="1" type="ORF">FRZ06_00455</name>
</gene>
<reference evidence="1" key="1">
    <citation type="submission" date="2019-08" db="EMBL/GenBank/DDBJ databases">
        <title>Genome sequence of Clostridiales bacterium MT110.</title>
        <authorList>
            <person name="Cao J."/>
        </authorList>
    </citation>
    <scope>NUCLEOTIDE SEQUENCE</scope>
    <source>
        <strain evidence="1">MT110</strain>
    </source>
</reference>
<name>A0ACD1A6C6_9FIRM</name>